<reference evidence="4" key="1">
    <citation type="journal article" date="2016" name="Nature">
        <title>The genome of the seagrass Zostera marina reveals angiosperm adaptation to the sea.</title>
        <authorList>
            <person name="Olsen J.L."/>
            <person name="Rouze P."/>
            <person name="Verhelst B."/>
            <person name="Lin Y.-C."/>
            <person name="Bayer T."/>
            <person name="Collen J."/>
            <person name="Dattolo E."/>
            <person name="De Paoli E."/>
            <person name="Dittami S."/>
            <person name="Maumus F."/>
            <person name="Michel G."/>
            <person name="Kersting A."/>
            <person name="Lauritano C."/>
            <person name="Lohaus R."/>
            <person name="Toepel M."/>
            <person name="Tonon T."/>
            <person name="Vanneste K."/>
            <person name="Amirebrahimi M."/>
            <person name="Brakel J."/>
            <person name="Bostroem C."/>
            <person name="Chovatia M."/>
            <person name="Grimwood J."/>
            <person name="Jenkins J.W."/>
            <person name="Jueterbock A."/>
            <person name="Mraz A."/>
            <person name="Stam W.T."/>
            <person name="Tice H."/>
            <person name="Bornberg-Bauer E."/>
            <person name="Green P.J."/>
            <person name="Pearson G.A."/>
            <person name="Procaccini G."/>
            <person name="Duarte C.M."/>
            <person name="Schmutz J."/>
            <person name="Reusch T.B.H."/>
            <person name="Van de Peer Y."/>
        </authorList>
    </citation>
    <scope>NUCLEOTIDE SEQUENCE [LARGE SCALE GENOMIC DNA]</scope>
    <source>
        <strain evidence="4">cv. Finnish</strain>
    </source>
</reference>
<dbReference type="GO" id="GO:0055087">
    <property type="term" value="C:Ski complex"/>
    <property type="evidence" value="ECO:0007669"/>
    <property type="project" value="InterPro"/>
</dbReference>
<name>A0A0K9PZB1_ZOSMR</name>
<evidence type="ECO:0000313" key="4">
    <source>
        <dbReference type="Proteomes" id="UP000036987"/>
    </source>
</evidence>
<keyword evidence="1" id="KW-0677">Repeat</keyword>
<organism evidence="3 4">
    <name type="scientific">Zostera marina</name>
    <name type="common">Eelgrass</name>
    <dbReference type="NCBI Taxonomy" id="29655"/>
    <lineage>
        <taxon>Eukaryota</taxon>
        <taxon>Viridiplantae</taxon>
        <taxon>Streptophyta</taxon>
        <taxon>Embryophyta</taxon>
        <taxon>Tracheophyta</taxon>
        <taxon>Spermatophyta</taxon>
        <taxon>Magnoliopsida</taxon>
        <taxon>Liliopsida</taxon>
        <taxon>Zosteraceae</taxon>
        <taxon>Zostera</taxon>
    </lineage>
</organism>
<dbReference type="InterPro" id="IPR039226">
    <property type="entry name" value="Ski3/TTC37"/>
</dbReference>
<feature type="non-terminal residue" evidence="3">
    <location>
        <position position="1"/>
    </location>
</feature>
<keyword evidence="2" id="KW-0802">TPR repeat</keyword>
<evidence type="ECO:0000313" key="3">
    <source>
        <dbReference type="EMBL" id="KMZ74254.1"/>
    </source>
</evidence>
<dbReference type="Proteomes" id="UP000036987">
    <property type="component" value="Unassembled WGS sequence"/>
</dbReference>
<evidence type="ECO:0000256" key="1">
    <source>
        <dbReference type="ARBA" id="ARBA00022737"/>
    </source>
</evidence>
<dbReference type="STRING" id="29655.A0A0K9PZB1"/>
<keyword evidence="4" id="KW-1185">Reference proteome</keyword>
<protein>
    <submittedName>
        <fullName evidence="3">Tetratricopeptide repeat (TPR)-like superfamily protein</fullName>
    </submittedName>
</protein>
<dbReference type="OrthoDB" id="421075at2759"/>
<dbReference type="GO" id="GO:0006401">
    <property type="term" value="P:RNA catabolic process"/>
    <property type="evidence" value="ECO:0007669"/>
    <property type="project" value="InterPro"/>
</dbReference>
<dbReference type="PANTHER" id="PTHR15704">
    <property type="entry name" value="SUPERKILLER 3 PROTEIN-RELATED"/>
    <property type="match status" value="1"/>
</dbReference>
<proteinExistence type="predicted"/>
<dbReference type="EMBL" id="LFYR01000379">
    <property type="protein sequence ID" value="KMZ74254.1"/>
    <property type="molecule type" value="Genomic_DNA"/>
</dbReference>
<dbReference type="AlphaFoldDB" id="A0A0K9PZB1"/>
<dbReference type="PANTHER" id="PTHR15704:SF7">
    <property type="entry name" value="SUPERKILLER COMPLEX PROTEIN 3"/>
    <property type="match status" value="1"/>
</dbReference>
<accession>A0A0K9PZB1</accession>
<evidence type="ECO:0000256" key="2">
    <source>
        <dbReference type="ARBA" id="ARBA00022803"/>
    </source>
</evidence>
<gene>
    <name evidence="3" type="ORF">ZOSMA_132G00270</name>
</gene>
<comment type="caution">
    <text evidence="3">The sequence shown here is derived from an EMBL/GenBank/DDBJ whole genome shotgun (WGS) entry which is preliminary data.</text>
</comment>
<sequence length="579" mass="66136">MLDGKGLQIYAFSLFLLGQKDLALAEAKCLALQVSNMDNTSRNVALGFICRLLYNIKGSDTTIETIMRFPRECFQNSKIIFIIYAINAFRRSDLLQTVLPLNNLVFLSNEETDEMHYLVALSKLLSKDNTEQNMGIQLAISHLKKSLHMWPNSNSTRVQLSSFLLSSKDWMASHIANRCLIVPNGHSISNSSKSSCEVLASIAVACYSCCTAQHPSSFSSSKYQFSSGTNEWKQLQKWLHQEPWNNKAQYLLMLYFYQKGRYEKFPRHTCHTLKRLISNALSNEIYAGISQALIYQKFQLLLCLSEICMQSGDYFDCVKHATNASTLLVSKSVLFFAHLQLCRSYAVVKDMQKLGAEYIKCLHLKTIYEIGWVSLSYLDYRYKLQENFGDIDFTYEQFCLEKEGHTCMWTAVFYLALCQRYIWHFDFIHAEKALRHANSIDIADKCLLLCHGAICMMIACQASDPYQFLSLARSSLIEAQKLSLQSLPVASALLAQVEGSLGSKQKWEKSLRAEWFSWPPEMKPAEVYFQMHLLAIQDISAASNQDANNIESSLNPTSLVLRAIHLNPSCRRYWKVLQN</sequence>